<feature type="domain" description="Retrovirus-related Pol polyprotein from transposon TNT 1-94-like beta-barrel" evidence="1">
    <location>
        <begin position="60"/>
        <end position="132"/>
    </location>
</feature>
<dbReference type="Pfam" id="PF22936">
    <property type="entry name" value="Pol_BBD"/>
    <property type="match status" value="1"/>
</dbReference>
<proteinExistence type="predicted"/>
<evidence type="ECO:0000313" key="2">
    <source>
        <dbReference type="EMBL" id="KEH16820.1"/>
    </source>
</evidence>
<accession>A0A072TTF0</accession>
<dbReference type="InterPro" id="IPR054722">
    <property type="entry name" value="PolX-like_BBD"/>
</dbReference>
<dbReference type="Proteomes" id="UP000002051">
    <property type="component" value="Unassembled WGS sequence"/>
</dbReference>
<keyword evidence="4" id="KW-1185">Reference proteome</keyword>
<sequence>MKTLWEELASHRPIPSCVCIHILRCEASTFAKTHRNEDQIMQFLTCLNDQFSIVKTQVLLLDPGANEHVCCNLSCYSFFYRIKLVHVSLSNRNSILVHYGGTISFTSHIYLSHVLYSPTFTLHLISVAKLCQSLFCSLQFSLDHFLIKDKMSLKMIGLAKQPDGL</sequence>
<dbReference type="HOGENOM" id="CLU_1613309_0_0_1"/>
<evidence type="ECO:0000259" key="1">
    <source>
        <dbReference type="Pfam" id="PF22936"/>
    </source>
</evidence>
<gene>
    <name evidence="2" type="ORF">MTR_0088s0110</name>
</gene>
<reference evidence="2 4" key="2">
    <citation type="journal article" date="2014" name="BMC Genomics">
        <title>An improved genome release (version Mt4.0) for the model legume Medicago truncatula.</title>
        <authorList>
            <person name="Tang H."/>
            <person name="Krishnakumar V."/>
            <person name="Bidwell S."/>
            <person name="Rosen B."/>
            <person name="Chan A."/>
            <person name="Zhou S."/>
            <person name="Gentzbittel L."/>
            <person name="Childs K.L."/>
            <person name="Yandell M."/>
            <person name="Gundlach H."/>
            <person name="Mayer K.F."/>
            <person name="Schwartz D.C."/>
            <person name="Town C.D."/>
        </authorList>
    </citation>
    <scope>GENOME REANNOTATION</scope>
    <source>
        <strain evidence="2">A17</strain>
        <strain evidence="3 4">cv. Jemalong A17</strain>
    </source>
</reference>
<dbReference type="AlphaFoldDB" id="A0A072TTF0"/>
<dbReference type="EMBL" id="KL402813">
    <property type="protein sequence ID" value="KEH16820.1"/>
    <property type="molecule type" value="Genomic_DNA"/>
</dbReference>
<evidence type="ECO:0000313" key="3">
    <source>
        <dbReference type="EnsemblPlants" id="KEH16820"/>
    </source>
</evidence>
<reference evidence="2 4" key="1">
    <citation type="journal article" date="2011" name="Nature">
        <title>The Medicago genome provides insight into the evolution of rhizobial symbioses.</title>
        <authorList>
            <person name="Young N.D."/>
            <person name="Debelle F."/>
            <person name="Oldroyd G.E."/>
            <person name="Geurts R."/>
            <person name="Cannon S.B."/>
            <person name="Udvardi M.K."/>
            <person name="Benedito V.A."/>
            <person name="Mayer K.F."/>
            <person name="Gouzy J."/>
            <person name="Schoof H."/>
            <person name="Van de Peer Y."/>
            <person name="Proost S."/>
            <person name="Cook D.R."/>
            <person name="Meyers B.C."/>
            <person name="Spannagl M."/>
            <person name="Cheung F."/>
            <person name="De Mita S."/>
            <person name="Krishnakumar V."/>
            <person name="Gundlach H."/>
            <person name="Zhou S."/>
            <person name="Mudge J."/>
            <person name="Bharti A.K."/>
            <person name="Murray J.D."/>
            <person name="Naoumkina M.A."/>
            <person name="Rosen B."/>
            <person name="Silverstein K.A."/>
            <person name="Tang H."/>
            <person name="Rombauts S."/>
            <person name="Zhao P.X."/>
            <person name="Zhou P."/>
            <person name="Barbe V."/>
            <person name="Bardou P."/>
            <person name="Bechner M."/>
            <person name="Bellec A."/>
            <person name="Berger A."/>
            <person name="Berges H."/>
            <person name="Bidwell S."/>
            <person name="Bisseling T."/>
            <person name="Choisne N."/>
            <person name="Couloux A."/>
            <person name="Denny R."/>
            <person name="Deshpande S."/>
            <person name="Dai X."/>
            <person name="Doyle J.J."/>
            <person name="Dudez A.M."/>
            <person name="Farmer A.D."/>
            <person name="Fouteau S."/>
            <person name="Franken C."/>
            <person name="Gibelin C."/>
            <person name="Gish J."/>
            <person name="Goldstein S."/>
            <person name="Gonzalez A.J."/>
            <person name="Green P.J."/>
            <person name="Hallab A."/>
            <person name="Hartog M."/>
            <person name="Hua A."/>
            <person name="Humphray S.J."/>
            <person name="Jeong D.H."/>
            <person name="Jing Y."/>
            <person name="Jocker A."/>
            <person name="Kenton S.M."/>
            <person name="Kim D.J."/>
            <person name="Klee K."/>
            <person name="Lai H."/>
            <person name="Lang C."/>
            <person name="Lin S."/>
            <person name="Macmil S.L."/>
            <person name="Magdelenat G."/>
            <person name="Matthews L."/>
            <person name="McCorrison J."/>
            <person name="Monaghan E.L."/>
            <person name="Mun J.H."/>
            <person name="Najar F.Z."/>
            <person name="Nicholson C."/>
            <person name="Noirot C."/>
            <person name="O'Bleness M."/>
            <person name="Paule C.R."/>
            <person name="Poulain J."/>
            <person name="Prion F."/>
            <person name="Qin B."/>
            <person name="Qu C."/>
            <person name="Retzel E.F."/>
            <person name="Riddle C."/>
            <person name="Sallet E."/>
            <person name="Samain S."/>
            <person name="Samson N."/>
            <person name="Sanders I."/>
            <person name="Saurat O."/>
            <person name="Scarpelli C."/>
            <person name="Schiex T."/>
            <person name="Segurens B."/>
            <person name="Severin A.J."/>
            <person name="Sherrier D.J."/>
            <person name="Shi R."/>
            <person name="Sims S."/>
            <person name="Singer S.R."/>
            <person name="Sinharoy S."/>
            <person name="Sterck L."/>
            <person name="Viollet A."/>
            <person name="Wang B.B."/>
            <person name="Wang K."/>
            <person name="Wang M."/>
            <person name="Wang X."/>
            <person name="Warfsmann J."/>
            <person name="Weissenbach J."/>
            <person name="White D.D."/>
            <person name="White J.D."/>
            <person name="Wiley G.B."/>
            <person name="Wincker P."/>
            <person name="Xing Y."/>
            <person name="Yang L."/>
            <person name="Yao Z."/>
            <person name="Ying F."/>
            <person name="Zhai J."/>
            <person name="Zhou L."/>
            <person name="Zuber A."/>
            <person name="Denarie J."/>
            <person name="Dixon R.A."/>
            <person name="May G.D."/>
            <person name="Schwartz D.C."/>
            <person name="Rogers J."/>
            <person name="Quetier F."/>
            <person name="Town C.D."/>
            <person name="Roe B.A."/>
        </authorList>
    </citation>
    <scope>NUCLEOTIDE SEQUENCE [LARGE SCALE GENOMIC DNA]</scope>
    <source>
        <strain evidence="2">A17</strain>
        <strain evidence="3 4">cv. Jemalong A17</strain>
    </source>
</reference>
<reference evidence="3" key="3">
    <citation type="submission" date="2015-06" db="UniProtKB">
        <authorList>
            <consortium name="EnsemblPlants"/>
        </authorList>
    </citation>
    <scope>IDENTIFICATION</scope>
    <source>
        <strain evidence="3">cv. Jemalong A17</strain>
    </source>
</reference>
<evidence type="ECO:0000313" key="4">
    <source>
        <dbReference type="Proteomes" id="UP000002051"/>
    </source>
</evidence>
<dbReference type="EnsemblPlants" id="KEH16820">
    <property type="protein sequence ID" value="KEH16820"/>
    <property type="gene ID" value="MTR_0088s0110"/>
</dbReference>
<organism evidence="2 4">
    <name type="scientific">Medicago truncatula</name>
    <name type="common">Barrel medic</name>
    <name type="synonym">Medicago tribuloides</name>
    <dbReference type="NCBI Taxonomy" id="3880"/>
    <lineage>
        <taxon>Eukaryota</taxon>
        <taxon>Viridiplantae</taxon>
        <taxon>Streptophyta</taxon>
        <taxon>Embryophyta</taxon>
        <taxon>Tracheophyta</taxon>
        <taxon>Spermatophyta</taxon>
        <taxon>Magnoliopsida</taxon>
        <taxon>eudicotyledons</taxon>
        <taxon>Gunneridae</taxon>
        <taxon>Pentapetalae</taxon>
        <taxon>rosids</taxon>
        <taxon>fabids</taxon>
        <taxon>Fabales</taxon>
        <taxon>Fabaceae</taxon>
        <taxon>Papilionoideae</taxon>
        <taxon>50 kb inversion clade</taxon>
        <taxon>NPAAA clade</taxon>
        <taxon>Hologalegina</taxon>
        <taxon>IRL clade</taxon>
        <taxon>Trifolieae</taxon>
        <taxon>Medicago</taxon>
    </lineage>
</organism>
<name>A0A072TTF0_MEDTR</name>
<protein>
    <recommendedName>
        <fullName evidence="1">Retrovirus-related Pol polyprotein from transposon TNT 1-94-like beta-barrel domain-containing protein</fullName>
    </recommendedName>
</protein>